<protein>
    <recommendedName>
        <fullName evidence="4">RRM domain-containing protein</fullName>
    </recommendedName>
</protein>
<accession>A0A6A6MAT4</accession>
<dbReference type="EMBL" id="JAAGAX010000006">
    <property type="protein sequence ID" value="KAF2310851.1"/>
    <property type="molecule type" value="Genomic_DNA"/>
</dbReference>
<evidence type="ECO:0000313" key="2">
    <source>
        <dbReference type="EMBL" id="KAF2310851.1"/>
    </source>
</evidence>
<dbReference type="AlphaFoldDB" id="A0A6A6MAT4"/>
<name>A0A6A6MAT4_HEVBR</name>
<evidence type="ECO:0000313" key="3">
    <source>
        <dbReference type="Proteomes" id="UP000467840"/>
    </source>
</evidence>
<dbReference type="PANTHER" id="PTHR11176">
    <property type="entry name" value="BOULE-RELATED"/>
    <property type="match status" value="1"/>
</dbReference>
<dbReference type="Proteomes" id="UP000467840">
    <property type="component" value="Chromosome 14"/>
</dbReference>
<organism evidence="2 3">
    <name type="scientific">Hevea brasiliensis</name>
    <name type="common">Para rubber tree</name>
    <name type="synonym">Siphonia brasiliensis</name>
    <dbReference type="NCBI Taxonomy" id="3981"/>
    <lineage>
        <taxon>Eukaryota</taxon>
        <taxon>Viridiplantae</taxon>
        <taxon>Streptophyta</taxon>
        <taxon>Embryophyta</taxon>
        <taxon>Tracheophyta</taxon>
        <taxon>Spermatophyta</taxon>
        <taxon>Magnoliopsida</taxon>
        <taxon>eudicotyledons</taxon>
        <taxon>Gunneridae</taxon>
        <taxon>Pentapetalae</taxon>
        <taxon>rosids</taxon>
        <taxon>fabids</taxon>
        <taxon>Malpighiales</taxon>
        <taxon>Euphorbiaceae</taxon>
        <taxon>Crotonoideae</taxon>
        <taxon>Micrandreae</taxon>
        <taxon>Hevea</taxon>
    </lineage>
</organism>
<sequence length="175" mass="18291">MTPANLAGQFGDTTYTKVTFRDPEAAMRACVDAAPVIDGRRANCNLASLGVQRSKPSTPKHGGAGRNFRSYYSIYGGATAQYSMYGTGPGGMMTGAATAFYPYLQFGEGSGGGAAGYTSGQSYGVQYPHHLFQYSAINSTGAYPQHYGAPMSLAPTAALQSGVTMALRAPPIPHR</sequence>
<dbReference type="PANTHER" id="PTHR11176:SF16">
    <property type="entry name" value="OS01G0876800 PROTEIN"/>
    <property type="match status" value="1"/>
</dbReference>
<keyword evidence="3" id="KW-1185">Reference proteome</keyword>
<comment type="caution">
    <text evidence="2">The sequence shown here is derived from an EMBL/GenBank/DDBJ whole genome shotgun (WGS) entry which is preliminary data.</text>
</comment>
<evidence type="ECO:0008006" key="4">
    <source>
        <dbReference type="Google" id="ProtNLM"/>
    </source>
</evidence>
<evidence type="ECO:0000256" key="1">
    <source>
        <dbReference type="ARBA" id="ARBA00022884"/>
    </source>
</evidence>
<proteinExistence type="predicted"/>
<gene>
    <name evidence="2" type="ORF">GH714_017623</name>
</gene>
<dbReference type="GO" id="GO:0003723">
    <property type="term" value="F:RNA binding"/>
    <property type="evidence" value="ECO:0007669"/>
    <property type="project" value="UniProtKB-KW"/>
</dbReference>
<keyword evidence="1" id="KW-0694">RNA-binding</keyword>
<reference evidence="2 3" key="1">
    <citation type="journal article" date="2020" name="Mol. Plant">
        <title>The Chromosome-Based Rubber Tree Genome Provides New Insights into Spurge Genome Evolution and Rubber Biosynthesis.</title>
        <authorList>
            <person name="Liu J."/>
            <person name="Shi C."/>
            <person name="Shi C.C."/>
            <person name="Li W."/>
            <person name="Zhang Q.J."/>
            <person name="Zhang Y."/>
            <person name="Li K."/>
            <person name="Lu H.F."/>
            <person name="Shi C."/>
            <person name="Zhu S.T."/>
            <person name="Xiao Z.Y."/>
            <person name="Nan H."/>
            <person name="Yue Y."/>
            <person name="Zhu X.G."/>
            <person name="Wu Y."/>
            <person name="Hong X.N."/>
            <person name="Fan G.Y."/>
            <person name="Tong Y."/>
            <person name="Zhang D."/>
            <person name="Mao C.L."/>
            <person name="Liu Y.L."/>
            <person name="Hao S.J."/>
            <person name="Liu W.Q."/>
            <person name="Lv M.Q."/>
            <person name="Zhang H.B."/>
            <person name="Liu Y."/>
            <person name="Hu-Tang G.R."/>
            <person name="Wang J.P."/>
            <person name="Wang J.H."/>
            <person name="Sun Y.H."/>
            <person name="Ni S.B."/>
            <person name="Chen W.B."/>
            <person name="Zhang X.C."/>
            <person name="Jiao Y.N."/>
            <person name="Eichler E.E."/>
            <person name="Li G.H."/>
            <person name="Liu X."/>
            <person name="Gao L.Z."/>
        </authorList>
    </citation>
    <scope>NUCLEOTIDE SEQUENCE [LARGE SCALE GENOMIC DNA]</scope>
    <source>
        <strain evidence="3">cv. GT1</strain>
        <tissue evidence="2">Leaf</tissue>
    </source>
</reference>